<evidence type="ECO:0000256" key="6">
    <source>
        <dbReference type="ARBA" id="ARBA00023002"/>
    </source>
</evidence>
<evidence type="ECO:0000313" key="9">
    <source>
        <dbReference type="EMBL" id="KAK7726437.1"/>
    </source>
</evidence>
<comment type="similarity">
    <text evidence="3">Belongs to the paxM FAD-dependent monooxygenase family.</text>
</comment>
<dbReference type="InterPro" id="IPR036188">
    <property type="entry name" value="FAD/NAD-bd_sf"/>
</dbReference>
<keyword evidence="4" id="KW-0285">Flavoprotein</keyword>
<dbReference type="Pfam" id="PF01494">
    <property type="entry name" value="FAD_binding_3"/>
    <property type="match status" value="1"/>
</dbReference>
<comment type="pathway">
    <text evidence="2">Secondary metabolite biosynthesis.</text>
</comment>
<protein>
    <recommendedName>
        <fullName evidence="8">FAD-binding domain-containing protein</fullName>
    </recommendedName>
</protein>
<evidence type="ECO:0000256" key="3">
    <source>
        <dbReference type="ARBA" id="ARBA00007992"/>
    </source>
</evidence>
<feature type="domain" description="FAD-binding" evidence="8">
    <location>
        <begin position="6"/>
        <end position="172"/>
    </location>
</feature>
<keyword evidence="10" id="KW-1185">Reference proteome</keyword>
<comment type="caution">
    <text evidence="9">The sequence shown here is derived from an EMBL/GenBank/DDBJ whole genome shotgun (WGS) entry which is preliminary data.</text>
</comment>
<evidence type="ECO:0000313" key="10">
    <source>
        <dbReference type="Proteomes" id="UP001430848"/>
    </source>
</evidence>
<dbReference type="PANTHER" id="PTHR47178">
    <property type="entry name" value="MONOOXYGENASE, FAD-BINDING"/>
    <property type="match status" value="1"/>
</dbReference>
<evidence type="ECO:0000256" key="1">
    <source>
        <dbReference type="ARBA" id="ARBA00001974"/>
    </source>
</evidence>
<accession>A0ABR1P4N5</accession>
<evidence type="ECO:0000256" key="4">
    <source>
        <dbReference type="ARBA" id="ARBA00022630"/>
    </source>
</evidence>
<keyword evidence="7" id="KW-0503">Monooxygenase</keyword>
<evidence type="ECO:0000256" key="5">
    <source>
        <dbReference type="ARBA" id="ARBA00022827"/>
    </source>
</evidence>
<dbReference type="EMBL" id="JAKNSF020000043">
    <property type="protein sequence ID" value="KAK7726437.1"/>
    <property type="molecule type" value="Genomic_DNA"/>
</dbReference>
<evidence type="ECO:0000259" key="8">
    <source>
        <dbReference type="Pfam" id="PF01494"/>
    </source>
</evidence>
<keyword evidence="5" id="KW-0274">FAD</keyword>
<dbReference type="Proteomes" id="UP001430848">
    <property type="component" value="Unassembled WGS sequence"/>
</dbReference>
<dbReference type="Gene3D" id="3.50.50.60">
    <property type="entry name" value="FAD/NAD(P)-binding domain"/>
    <property type="match status" value="1"/>
</dbReference>
<evidence type="ECO:0000256" key="2">
    <source>
        <dbReference type="ARBA" id="ARBA00005179"/>
    </source>
</evidence>
<dbReference type="PRINTS" id="PR00420">
    <property type="entry name" value="RNGMNOXGNASE"/>
</dbReference>
<proteinExistence type="inferred from homology"/>
<dbReference type="InterPro" id="IPR002938">
    <property type="entry name" value="FAD-bd"/>
</dbReference>
<name>A0ABR1P4N5_DIAER</name>
<dbReference type="PANTHER" id="PTHR47178:SF4">
    <property type="entry name" value="FAD-DEPENDENT MONOOXYGENASE APTC"/>
    <property type="match status" value="1"/>
</dbReference>
<gene>
    <name evidence="9" type="ORF">SLS63_007596</name>
</gene>
<reference evidence="9 10" key="1">
    <citation type="submission" date="2024-02" db="EMBL/GenBank/DDBJ databases">
        <title>De novo assembly and annotation of 12 fungi associated with fruit tree decline syndrome in Ontario, Canada.</title>
        <authorList>
            <person name="Sulman M."/>
            <person name="Ellouze W."/>
            <person name="Ilyukhin E."/>
        </authorList>
    </citation>
    <scope>NUCLEOTIDE SEQUENCE [LARGE SCALE GENOMIC DNA]</scope>
    <source>
        <strain evidence="9 10">M169</strain>
    </source>
</reference>
<dbReference type="SUPFAM" id="SSF51905">
    <property type="entry name" value="FAD/NAD(P)-binding domain"/>
    <property type="match status" value="1"/>
</dbReference>
<sequence>MPQQPISIIGAGIGGLTLARCLRNHGIPSILYEKMSSAPRHHYGITLHASSYRPLLGVLNLDEATFRRRVAVDGAAGGSGRINPQTVMVAGSTKPHSFRANRGRLEQLLGEGLEIKWEQAVEQVEQTPSGIVLRFQDGRKVESGCVIGADGPHSRTRQCLSPGTALNVLPIVAYNGRRRVERAMFDNVYAPFMKRSNVLETRLGDTVMNMSLNELTDDFVDLSWTYSRPARPDDPLHRPNRSNAEATRIPDDFYTEISALSDLEPPFKDAFDAGKIKQDRVLHWLMRAGLVKLPDLQAAAQKGFFFIGDAVHAEPILGGEGANAAMVDGFELAGCIASGGVAGISTWYEEQFPRWESGVGESEMKMLRLYGERKVT</sequence>
<evidence type="ECO:0000256" key="7">
    <source>
        <dbReference type="ARBA" id="ARBA00023033"/>
    </source>
</evidence>
<organism evidence="9 10">
    <name type="scientific">Diaporthe eres</name>
    <name type="common">Phomopsis oblonga</name>
    <dbReference type="NCBI Taxonomy" id="83184"/>
    <lineage>
        <taxon>Eukaryota</taxon>
        <taxon>Fungi</taxon>
        <taxon>Dikarya</taxon>
        <taxon>Ascomycota</taxon>
        <taxon>Pezizomycotina</taxon>
        <taxon>Sordariomycetes</taxon>
        <taxon>Sordariomycetidae</taxon>
        <taxon>Diaporthales</taxon>
        <taxon>Diaporthaceae</taxon>
        <taxon>Diaporthe</taxon>
        <taxon>Diaporthe eres species complex</taxon>
    </lineage>
</organism>
<comment type="cofactor">
    <cofactor evidence="1">
        <name>FAD</name>
        <dbReference type="ChEBI" id="CHEBI:57692"/>
    </cofactor>
</comment>
<keyword evidence="6" id="KW-0560">Oxidoreductase</keyword>